<dbReference type="Proteomes" id="UP001557465">
    <property type="component" value="Unassembled WGS sequence"/>
</dbReference>
<accession>A0ABV3TMM8</accession>
<keyword evidence="2" id="KW-0560">Oxidoreductase</keyword>
<protein>
    <submittedName>
        <fullName evidence="4">FAD-dependent oxidoreductase</fullName>
    </submittedName>
</protein>
<dbReference type="SUPFAM" id="SSF54373">
    <property type="entry name" value="FAD-linked reductases, C-terminal domain"/>
    <property type="match status" value="1"/>
</dbReference>
<dbReference type="EMBL" id="JBFRYC010000009">
    <property type="protein sequence ID" value="MEX1662797.1"/>
    <property type="molecule type" value="Genomic_DNA"/>
</dbReference>
<dbReference type="Gene3D" id="3.50.50.60">
    <property type="entry name" value="FAD/NAD(P)-binding domain"/>
    <property type="match status" value="2"/>
</dbReference>
<sequence>MTQQPIVIIGAGVIGVMSAQALAALGHRVIVLDREPGPAQLCSRANAGIIAVGDAQSWAAPEAILTLMRAMAGREPGVRVTRLGDPALWRWGLAFLRNCTRARHDANTDRLARLSAFSRETLRAVAQDLGLEDLLRHDGGLYLYSDAEDLAHAAGAHGANSAQPMDALDRAALFDREGALALAQDRFAGALFSKRDSVGDCHVFTKGAAQDLATRGSVTFRYDSEVSGFDTADGHIRAVRLGDEVITAQHVLLATGVETPDLTRPLGFAPLIYPVKGYSGTWALRDPARLPALPYIDEAAHLAVAVYGGQLRVTAFAEFAGRDRSLPSHRIAVLKDYVTRNFGSAVDLDRVTFWTGLRPTTPAGPPYLGRVRRYDNLWINAGHGTLGWTTSAGCGALIAQAMTGDTPELRNVSARARWLDPI</sequence>
<comment type="caution">
    <text evidence="4">The sequence shown here is derived from an EMBL/GenBank/DDBJ whole genome shotgun (WGS) entry which is preliminary data.</text>
</comment>
<evidence type="ECO:0000256" key="2">
    <source>
        <dbReference type="ARBA" id="ARBA00023002"/>
    </source>
</evidence>
<dbReference type="PANTHER" id="PTHR13847:SF280">
    <property type="entry name" value="D-AMINO ACID DEHYDROGENASE"/>
    <property type="match status" value="1"/>
</dbReference>
<evidence type="ECO:0000313" key="5">
    <source>
        <dbReference type="Proteomes" id="UP001557465"/>
    </source>
</evidence>
<dbReference type="Gene3D" id="3.30.9.10">
    <property type="entry name" value="D-Amino Acid Oxidase, subunit A, domain 2"/>
    <property type="match status" value="1"/>
</dbReference>
<keyword evidence="5" id="KW-1185">Reference proteome</keyword>
<dbReference type="InterPro" id="IPR036188">
    <property type="entry name" value="FAD/NAD-bd_sf"/>
</dbReference>
<evidence type="ECO:0000259" key="3">
    <source>
        <dbReference type="Pfam" id="PF01266"/>
    </source>
</evidence>
<dbReference type="SUPFAM" id="SSF51905">
    <property type="entry name" value="FAD/NAD(P)-binding domain"/>
    <property type="match status" value="1"/>
</dbReference>
<feature type="domain" description="FAD dependent oxidoreductase" evidence="3">
    <location>
        <begin position="6"/>
        <end position="400"/>
    </location>
</feature>
<comment type="similarity">
    <text evidence="1">Belongs to the DadA oxidoreductase family.</text>
</comment>
<organism evidence="4 5">
    <name type="scientific">Thioclava arctica</name>
    <dbReference type="NCBI Taxonomy" id="3238301"/>
    <lineage>
        <taxon>Bacteria</taxon>
        <taxon>Pseudomonadati</taxon>
        <taxon>Pseudomonadota</taxon>
        <taxon>Alphaproteobacteria</taxon>
        <taxon>Rhodobacterales</taxon>
        <taxon>Paracoccaceae</taxon>
        <taxon>Thioclava</taxon>
    </lineage>
</organism>
<gene>
    <name evidence="4" type="ORF">AB4874_14245</name>
</gene>
<dbReference type="PANTHER" id="PTHR13847">
    <property type="entry name" value="SARCOSINE DEHYDROGENASE-RELATED"/>
    <property type="match status" value="1"/>
</dbReference>
<evidence type="ECO:0000256" key="1">
    <source>
        <dbReference type="ARBA" id="ARBA00009410"/>
    </source>
</evidence>
<reference evidence="4 5" key="1">
    <citation type="journal article" date="2011" name="Int. J. Syst. Evol. Microbiol.">
        <title>Zhongshania antarctica gen. nov., sp. nov. and Zhongshania guokunii sp. nov., gammaproteobacteria respectively isolated from coastal attached (fast) ice and surface seawater of the Antarctic.</title>
        <authorList>
            <person name="Li H.J."/>
            <person name="Zhang X.Y."/>
            <person name="Chen C.X."/>
            <person name="Zhang Y.J."/>
            <person name="Gao Z.M."/>
            <person name="Yu Y."/>
            <person name="Chen X.L."/>
            <person name="Chen B."/>
            <person name="Zhang Y.Z."/>
        </authorList>
    </citation>
    <scope>NUCLEOTIDE SEQUENCE [LARGE SCALE GENOMIC DNA]</scope>
    <source>
        <strain evidence="4 5">15-R06ZXC-3</strain>
    </source>
</reference>
<proteinExistence type="inferred from homology"/>
<dbReference type="Pfam" id="PF01266">
    <property type="entry name" value="DAO"/>
    <property type="match status" value="1"/>
</dbReference>
<dbReference type="InterPro" id="IPR006076">
    <property type="entry name" value="FAD-dep_OxRdtase"/>
</dbReference>
<name>A0ABV3TMM8_9RHOB</name>
<dbReference type="RefSeq" id="WP_368392489.1">
    <property type="nucleotide sequence ID" value="NZ_JBFRYC010000009.1"/>
</dbReference>
<evidence type="ECO:0000313" key="4">
    <source>
        <dbReference type="EMBL" id="MEX1662797.1"/>
    </source>
</evidence>